<feature type="compositionally biased region" description="Low complexity" evidence="1">
    <location>
        <begin position="54"/>
        <end position="71"/>
    </location>
</feature>
<evidence type="ECO:0000313" key="2">
    <source>
        <dbReference type="EMBL" id="MXU85632.1"/>
    </source>
</evidence>
<evidence type="ECO:0000256" key="1">
    <source>
        <dbReference type="SAM" id="MobiDB-lite"/>
    </source>
</evidence>
<accession>A0A6B0TZN1</accession>
<reference evidence="2" key="1">
    <citation type="submission" date="2019-12" db="EMBL/GenBank/DDBJ databases">
        <title>An insight into the sialome of adult female Ixodes ricinus ticks feeding for 6 days.</title>
        <authorList>
            <person name="Perner J."/>
            <person name="Ribeiro J.M.C."/>
        </authorList>
    </citation>
    <scope>NUCLEOTIDE SEQUENCE</scope>
    <source>
        <strain evidence="2">Semi-engorged</strain>
        <tissue evidence="2">Salivary glands</tissue>
    </source>
</reference>
<feature type="region of interest" description="Disordered" evidence="1">
    <location>
        <begin position="51"/>
        <end position="87"/>
    </location>
</feature>
<name>A0A6B0TZN1_IXORI</name>
<proteinExistence type="predicted"/>
<organism evidence="2">
    <name type="scientific">Ixodes ricinus</name>
    <name type="common">Common tick</name>
    <name type="synonym">Acarus ricinus</name>
    <dbReference type="NCBI Taxonomy" id="34613"/>
    <lineage>
        <taxon>Eukaryota</taxon>
        <taxon>Metazoa</taxon>
        <taxon>Ecdysozoa</taxon>
        <taxon>Arthropoda</taxon>
        <taxon>Chelicerata</taxon>
        <taxon>Arachnida</taxon>
        <taxon>Acari</taxon>
        <taxon>Parasitiformes</taxon>
        <taxon>Ixodida</taxon>
        <taxon>Ixodoidea</taxon>
        <taxon>Ixodidae</taxon>
        <taxon>Ixodinae</taxon>
        <taxon>Ixodes</taxon>
    </lineage>
</organism>
<dbReference type="EMBL" id="GIFC01003549">
    <property type="protein sequence ID" value="MXU85632.1"/>
    <property type="molecule type" value="Transcribed_RNA"/>
</dbReference>
<sequence>MRARLSRVTESLVLFTIARRRVALTAAACVGRTKHPETELGRASRRWAGLALQKSRSSSGSSSSSKSSSRSITYEISPLPPAEGALR</sequence>
<dbReference type="AlphaFoldDB" id="A0A6B0TZN1"/>
<protein>
    <submittedName>
        <fullName evidence="2">Putative secreted protein</fullName>
    </submittedName>
</protein>